<protein>
    <recommendedName>
        <fullName evidence="5">NADH dehydrogenase [ubiquinone] 1 alpha subcomplex subunit 7</fullName>
    </recommendedName>
    <alternativeName>
        <fullName evidence="14">Complex I-B14.5a</fullName>
    </alternativeName>
    <alternativeName>
        <fullName evidence="13">NADH-ubiquinone oxidoreductase subunit B14.5a</fullName>
    </alternativeName>
</protein>
<keyword evidence="12" id="KW-0472">Membrane</keyword>
<gene>
    <name evidence="16" type="primary">Ndufa7</name>
    <name evidence="16" type="ORF">B7P43_G11066</name>
</gene>
<keyword evidence="16" id="KW-0830">Ubiquinone</keyword>
<dbReference type="FunCoup" id="A0A2J7RFF7">
    <property type="interactions" value="584"/>
</dbReference>
<dbReference type="OrthoDB" id="10063829at2759"/>
<keyword evidence="8" id="KW-0999">Mitochondrion inner membrane</keyword>
<evidence type="ECO:0000256" key="11">
    <source>
        <dbReference type="ARBA" id="ARBA00023128"/>
    </source>
</evidence>
<dbReference type="GO" id="GO:0006120">
    <property type="term" value="P:mitochondrial electron transport, NADH to ubiquinone"/>
    <property type="evidence" value="ECO:0007669"/>
    <property type="project" value="TreeGrafter"/>
</dbReference>
<dbReference type="InterPro" id="IPR009947">
    <property type="entry name" value="NDUA7"/>
</dbReference>
<sequence>MSYKVKPRDISPLLQKLRNFLLGREHTNALRFAEGVSARTQPPPNLPEGPAHLLADNYYYSRDGRREVRPPVLLADAGRIALSEGGTEVISSGSAVAVGKKPPTPGKPWKWD</sequence>
<feature type="region of interest" description="Disordered" evidence="15">
    <location>
        <begin position="92"/>
        <end position="112"/>
    </location>
</feature>
<evidence type="ECO:0000256" key="5">
    <source>
        <dbReference type="ARBA" id="ARBA00016383"/>
    </source>
</evidence>
<evidence type="ECO:0000256" key="9">
    <source>
        <dbReference type="ARBA" id="ARBA00022982"/>
    </source>
</evidence>
<comment type="function">
    <text evidence="1">Accessory subunit of the mitochondrial membrane respiratory chain NADH dehydrogenase (Complex I), that is believed not to be involved in catalysis. Complex I functions in the transfer of electrons from NADH to the respiratory chain. The immediate electron acceptor for the enzyme is believed to be ubiquinone.</text>
</comment>
<dbReference type="STRING" id="105785.A0A2J7RFF7"/>
<organism evidence="16 17">
    <name type="scientific">Cryptotermes secundus</name>
    <dbReference type="NCBI Taxonomy" id="105785"/>
    <lineage>
        <taxon>Eukaryota</taxon>
        <taxon>Metazoa</taxon>
        <taxon>Ecdysozoa</taxon>
        <taxon>Arthropoda</taxon>
        <taxon>Hexapoda</taxon>
        <taxon>Insecta</taxon>
        <taxon>Pterygota</taxon>
        <taxon>Neoptera</taxon>
        <taxon>Polyneoptera</taxon>
        <taxon>Dictyoptera</taxon>
        <taxon>Blattodea</taxon>
        <taxon>Blattoidea</taxon>
        <taxon>Termitoidae</taxon>
        <taxon>Kalotermitidae</taxon>
        <taxon>Cryptotermitinae</taxon>
        <taxon>Cryptotermes</taxon>
    </lineage>
</organism>
<dbReference type="PANTHER" id="PTHR12485:SF1">
    <property type="entry name" value="NADH DEHYDROGENASE [UBIQUINONE] 1 ALPHA SUBCOMPLEX SUBUNIT 7"/>
    <property type="match status" value="1"/>
</dbReference>
<dbReference type="Pfam" id="PF07347">
    <property type="entry name" value="CI-B14_5a"/>
    <property type="match status" value="1"/>
</dbReference>
<evidence type="ECO:0000256" key="13">
    <source>
        <dbReference type="ARBA" id="ARBA00030360"/>
    </source>
</evidence>
<proteinExistence type="inferred from homology"/>
<dbReference type="EMBL" id="NEVH01004413">
    <property type="protein sequence ID" value="PNF39571.1"/>
    <property type="molecule type" value="Genomic_DNA"/>
</dbReference>
<keyword evidence="10" id="KW-0007">Acetylation</keyword>
<evidence type="ECO:0000256" key="10">
    <source>
        <dbReference type="ARBA" id="ARBA00022990"/>
    </source>
</evidence>
<dbReference type="InParanoid" id="A0A2J7RFF7"/>
<keyword evidence="9" id="KW-0249">Electron transport</keyword>
<evidence type="ECO:0000256" key="1">
    <source>
        <dbReference type="ARBA" id="ARBA00003195"/>
    </source>
</evidence>
<comment type="similarity">
    <text evidence="3">Belongs to the complex I NDUFA7 subunit family.</text>
</comment>
<comment type="subunit">
    <text evidence="4">Complex I is composed of 45 different subunits.</text>
</comment>
<evidence type="ECO:0000256" key="12">
    <source>
        <dbReference type="ARBA" id="ARBA00023136"/>
    </source>
</evidence>
<evidence type="ECO:0000256" key="4">
    <source>
        <dbReference type="ARBA" id="ARBA00011533"/>
    </source>
</evidence>
<keyword evidence="7" id="KW-0679">Respiratory chain</keyword>
<dbReference type="GO" id="GO:0005743">
    <property type="term" value="C:mitochondrial inner membrane"/>
    <property type="evidence" value="ECO:0007669"/>
    <property type="project" value="UniProtKB-SubCell"/>
</dbReference>
<dbReference type="PANTHER" id="PTHR12485">
    <property type="entry name" value="NADH-UBIQUINONE OXIDOREDUCTASE SUBUNIT B"/>
    <property type="match status" value="1"/>
</dbReference>
<evidence type="ECO:0000256" key="3">
    <source>
        <dbReference type="ARBA" id="ARBA00005482"/>
    </source>
</evidence>
<evidence type="ECO:0000256" key="2">
    <source>
        <dbReference type="ARBA" id="ARBA00004443"/>
    </source>
</evidence>
<keyword evidence="11" id="KW-0496">Mitochondrion</keyword>
<evidence type="ECO:0000256" key="14">
    <source>
        <dbReference type="ARBA" id="ARBA00033401"/>
    </source>
</evidence>
<evidence type="ECO:0000256" key="8">
    <source>
        <dbReference type="ARBA" id="ARBA00022792"/>
    </source>
</evidence>
<keyword evidence="6" id="KW-0813">Transport</keyword>
<dbReference type="AlphaFoldDB" id="A0A2J7RFF7"/>
<accession>A0A2J7RFF7</accession>
<reference evidence="16 17" key="1">
    <citation type="submission" date="2017-12" db="EMBL/GenBank/DDBJ databases">
        <title>Hemimetabolous genomes reveal molecular basis of termite eusociality.</title>
        <authorList>
            <person name="Harrison M.C."/>
            <person name="Jongepier E."/>
            <person name="Robertson H.M."/>
            <person name="Arning N."/>
            <person name="Bitard-Feildel T."/>
            <person name="Chao H."/>
            <person name="Childers C.P."/>
            <person name="Dinh H."/>
            <person name="Doddapaneni H."/>
            <person name="Dugan S."/>
            <person name="Gowin J."/>
            <person name="Greiner C."/>
            <person name="Han Y."/>
            <person name="Hu H."/>
            <person name="Hughes D.S.T."/>
            <person name="Huylmans A.-K."/>
            <person name="Kemena C."/>
            <person name="Kremer L.P.M."/>
            <person name="Lee S.L."/>
            <person name="Lopez-Ezquerra A."/>
            <person name="Mallet L."/>
            <person name="Monroy-Kuhn J.M."/>
            <person name="Moser A."/>
            <person name="Murali S.C."/>
            <person name="Muzny D.M."/>
            <person name="Otani S."/>
            <person name="Piulachs M.-D."/>
            <person name="Poelchau M."/>
            <person name="Qu J."/>
            <person name="Schaub F."/>
            <person name="Wada-Katsumata A."/>
            <person name="Worley K.C."/>
            <person name="Xie Q."/>
            <person name="Ylla G."/>
            <person name="Poulsen M."/>
            <person name="Gibbs R.A."/>
            <person name="Schal C."/>
            <person name="Richards S."/>
            <person name="Belles X."/>
            <person name="Korb J."/>
            <person name="Bornberg-Bauer E."/>
        </authorList>
    </citation>
    <scope>NUCLEOTIDE SEQUENCE [LARGE SCALE GENOMIC DNA]</scope>
    <source>
        <tissue evidence="16">Whole body</tissue>
    </source>
</reference>
<comment type="subcellular location">
    <subcellularLocation>
        <location evidence="2">Mitochondrion inner membrane</location>
        <topology evidence="2">Peripheral membrane protein</topology>
        <orientation evidence="2">Matrix side</orientation>
    </subcellularLocation>
</comment>
<keyword evidence="17" id="KW-1185">Reference proteome</keyword>
<evidence type="ECO:0000313" key="16">
    <source>
        <dbReference type="EMBL" id="PNF39571.1"/>
    </source>
</evidence>
<comment type="caution">
    <text evidence="16">The sequence shown here is derived from an EMBL/GenBank/DDBJ whole genome shotgun (WGS) entry which is preliminary data.</text>
</comment>
<evidence type="ECO:0000313" key="17">
    <source>
        <dbReference type="Proteomes" id="UP000235965"/>
    </source>
</evidence>
<dbReference type="Proteomes" id="UP000235965">
    <property type="component" value="Unassembled WGS sequence"/>
</dbReference>
<evidence type="ECO:0000256" key="7">
    <source>
        <dbReference type="ARBA" id="ARBA00022660"/>
    </source>
</evidence>
<evidence type="ECO:0000256" key="6">
    <source>
        <dbReference type="ARBA" id="ARBA00022448"/>
    </source>
</evidence>
<evidence type="ECO:0000256" key="15">
    <source>
        <dbReference type="SAM" id="MobiDB-lite"/>
    </source>
</evidence>
<name>A0A2J7RFF7_9NEOP</name>